<accession>A0A4Z2GRR8</accession>
<name>A0A4Z2GRR8_9TELE</name>
<dbReference type="AlphaFoldDB" id="A0A4Z2GRR8"/>
<gene>
    <name evidence="2" type="ORF">EYF80_034437</name>
</gene>
<dbReference type="EMBL" id="SRLO01000458">
    <property type="protein sequence ID" value="TNN55364.1"/>
    <property type="molecule type" value="Genomic_DNA"/>
</dbReference>
<comment type="caution">
    <text evidence="2">The sequence shown here is derived from an EMBL/GenBank/DDBJ whole genome shotgun (WGS) entry which is preliminary data.</text>
</comment>
<organism evidence="2 3">
    <name type="scientific">Liparis tanakae</name>
    <name type="common">Tanaka's snailfish</name>
    <dbReference type="NCBI Taxonomy" id="230148"/>
    <lineage>
        <taxon>Eukaryota</taxon>
        <taxon>Metazoa</taxon>
        <taxon>Chordata</taxon>
        <taxon>Craniata</taxon>
        <taxon>Vertebrata</taxon>
        <taxon>Euteleostomi</taxon>
        <taxon>Actinopterygii</taxon>
        <taxon>Neopterygii</taxon>
        <taxon>Teleostei</taxon>
        <taxon>Neoteleostei</taxon>
        <taxon>Acanthomorphata</taxon>
        <taxon>Eupercaria</taxon>
        <taxon>Perciformes</taxon>
        <taxon>Cottioidei</taxon>
        <taxon>Cottales</taxon>
        <taxon>Liparidae</taxon>
        <taxon>Liparis</taxon>
    </lineage>
</organism>
<evidence type="ECO:0000313" key="3">
    <source>
        <dbReference type="Proteomes" id="UP000314294"/>
    </source>
</evidence>
<sequence>MQHALKRRSNPFTVNGSSQSAAVLHILWERLRNICCGSGRACLRKWLWSRDITRALERSLGDVVSYFYRNLQQQIDGVVFAQSPATHRVQYGASSSFEAVGREVYCKTPQRFRKSIAPTQCSSHPTPILSPTDAATNRSRDRCLISITQHKHSQSSRKMATGM</sequence>
<keyword evidence="3" id="KW-1185">Reference proteome</keyword>
<evidence type="ECO:0000256" key="1">
    <source>
        <dbReference type="SAM" id="MobiDB-lite"/>
    </source>
</evidence>
<feature type="region of interest" description="Disordered" evidence="1">
    <location>
        <begin position="117"/>
        <end position="137"/>
    </location>
</feature>
<evidence type="ECO:0000313" key="2">
    <source>
        <dbReference type="EMBL" id="TNN55364.1"/>
    </source>
</evidence>
<dbReference type="Proteomes" id="UP000314294">
    <property type="component" value="Unassembled WGS sequence"/>
</dbReference>
<reference evidence="2 3" key="1">
    <citation type="submission" date="2019-03" db="EMBL/GenBank/DDBJ databases">
        <title>First draft genome of Liparis tanakae, snailfish: a comprehensive survey of snailfish specific genes.</title>
        <authorList>
            <person name="Kim W."/>
            <person name="Song I."/>
            <person name="Jeong J.-H."/>
            <person name="Kim D."/>
            <person name="Kim S."/>
            <person name="Ryu S."/>
            <person name="Song J.Y."/>
            <person name="Lee S.K."/>
        </authorList>
    </citation>
    <scope>NUCLEOTIDE SEQUENCE [LARGE SCALE GENOMIC DNA]</scope>
    <source>
        <tissue evidence="2">Muscle</tissue>
    </source>
</reference>
<proteinExistence type="predicted"/>
<protein>
    <submittedName>
        <fullName evidence="2">Uncharacterized protein</fullName>
    </submittedName>
</protein>